<reference evidence="3" key="1">
    <citation type="journal article" date="2021" name="Front. Microbiol.">
        <title>Comprehensive Comparative Genomics and Phenotyping of Methylobacterium Species.</title>
        <authorList>
            <person name="Alessa O."/>
            <person name="Ogura Y."/>
            <person name="Fujitani Y."/>
            <person name="Takami H."/>
            <person name="Hayashi T."/>
            <person name="Sahin N."/>
            <person name="Tani A."/>
        </authorList>
    </citation>
    <scope>NUCLEOTIDE SEQUENCE</scope>
    <source>
        <strain evidence="3">DSM 23632</strain>
    </source>
</reference>
<accession>A0ABQ4U1T5</accession>
<evidence type="ECO:0000259" key="2">
    <source>
        <dbReference type="Pfam" id="PF20766"/>
    </source>
</evidence>
<dbReference type="EMBL" id="BPRB01000114">
    <property type="protein sequence ID" value="GJE60060.1"/>
    <property type="molecule type" value="Genomic_DNA"/>
</dbReference>
<evidence type="ECO:0000313" key="4">
    <source>
        <dbReference type="Proteomes" id="UP001055057"/>
    </source>
</evidence>
<keyword evidence="4" id="KW-1185">Reference proteome</keyword>
<evidence type="ECO:0000259" key="1">
    <source>
        <dbReference type="Pfam" id="PF04289"/>
    </source>
</evidence>
<dbReference type="InterPro" id="IPR012349">
    <property type="entry name" value="Split_barrel_FMN-bd"/>
</dbReference>
<gene>
    <name evidence="3" type="ORF">MPOCJGCO_2170</name>
</gene>
<feature type="domain" description="DUF447" evidence="2">
    <location>
        <begin position="126"/>
        <end position="177"/>
    </location>
</feature>
<comment type="caution">
    <text evidence="3">The sequence shown here is derived from an EMBL/GenBank/DDBJ whole genome shotgun (WGS) entry which is preliminary data.</text>
</comment>
<feature type="domain" description="DUF447" evidence="1">
    <location>
        <begin position="6"/>
        <end position="119"/>
    </location>
</feature>
<evidence type="ECO:0008006" key="5">
    <source>
        <dbReference type="Google" id="ProtNLM"/>
    </source>
</evidence>
<protein>
    <recommendedName>
        <fullName evidence="5">DUF447 family protein</fullName>
    </recommendedName>
</protein>
<dbReference type="Gene3D" id="2.30.110.10">
    <property type="entry name" value="Electron Transport, Fmn-binding Protein, Chain A"/>
    <property type="match status" value="1"/>
</dbReference>
<dbReference type="InterPro" id="IPR049288">
    <property type="entry name" value="DUF447_C"/>
</dbReference>
<name>A0ABQ4U1T5_9HYPH</name>
<proteinExistence type="predicted"/>
<dbReference type="Gene3D" id="1.20.58.290">
    <property type="entry name" value="Hypothetical membrane protein ta0354_69_121"/>
    <property type="match status" value="1"/>
</dbReference>
<dbReference type="Proteomes" id="UP001055057">
    <property type="component" value="Unassembled WGS sequence"/>
</dbReference>
<organism evidence="3 4">
    <name type="scientific">Methylobacterium trifolii</name>
    <dbReference type="NCBI Taxonomy" id="1003092"/>
    <lineage>
        <taxon>Bacteria</taxon>
        <taxon>Pseudomonadati</taxon>
        <taxon>Pseudomonadota</taxon>
        <taxon>Alphaproteobacteria</taxon>
        <taxon>Hyphomicrobiales</taxon>
        <taxon>Methylobacteriaceae</taxon>
        <taxon>Methylobacterium</taxon>
    </lineage>
</organism>
<evidence type="ECO:0000313" key="3">
    <source>
        <dbReference type="EMBL" id="GJE60060.1"/>
    </source>
</evidence>
<dbReference type="Pfam" id="PF04289">
    <property type="entry name" value="DUF447_N"/>
    <property type="match status" value="1"/>
</dbReference>
<dbReference type="Pfam" id="PF20766">
    <property type="entry name" value="DUF447_C"/>
    <property type="match status" value="1"/>
</dbReference>
<dbReference type="RefSeq" id="WP_238182603.1">
    <property type="nucleotide sequence ID" value="NZ_BPRB01000114.1"/>
</dbReference>
<reference evidence="3" key="2">
    <citation type="submission" date="2021-08" db="EMBL/GenBank/DDBJ databases">
        <authorList>
            <person name="Tani A."/>
            <person name="Ola A."/>
            <person name="Ogura Y."/>
            <person name="Katsura K."/>
            <person name="Hayashi T."/>
        </authorList>
    </citation>
    <scope>NUCLEOTIDE SEQUENCE</scope>
    <source>
        <strain evidence="3">DSM 23632</strain>
    </source>
</reference>
<sequence>MPLILETIVTTLSPAGDLHLVPFGLIREGEAYVLAPFRPSPTIVNLEANPVFAASSPRDVRVIAGAVSGRRDWPVADCARIPGKRLADSFGHAEFEVARIEDDGTRPRYHGRMVHAESHHPFIGYNRAQAAVLEAAILSTRLHMLEPDKILTEMAYHAIAISKTAGPHEREAWDWIEDKVAAALGRSERVLANPTPHPDAAR</sequence>
<dbReference type="SUPFAM" id="SSF50475">
    <property type="entry name" value="FMN-binding split barrel"/>
    <property type="match status" value="1"/>
</dbReference>
<dbReference type="InterPro" id="IPR007386">
    <property type="entry name" value="DUF447_N"/>
</dbReference>